<name>A0A644ZXK3_9ZZZZ</name>
<evidence type="ECO:0000313" key="1">
    <source>
        <dbReference type="EMBL" id="MPM44671.1"/>
    </source>
</evidence>
<proteinExistence type="predicted"/>
<dbReference type="EMBL" id="VSSQ01010568">
    <property type="protein sequence ID" value="MPM44671.1"/>
    <property type="molecule type" value="Genomic_DNA"/>
</dbReference>
<dbReference type="AlphaFoldDB" id="A0A644ZXK3"/>
<gene>
    <name evidence="1" type="ORF">SDC9_91350</name>
</gene>
<comment type="caution">
    <text evidence="1">The sequence shown here is derived from an EMBL/GenBank/DDBJ whole genome shotgun (WGS) entry which is preliminary data.</text>
</comment>
<evidence type="ECO:0008006" key="2">
    <source>
        <dbReference type="Google" id="ProtNLM"/>
    </source>
</evidence>
<protein>
    <recommendedName>
        <fullName evidence="2">Apea-like HEPN domain-containing protein</fullName>
    </recommendedName>
</protein>
<accession>A0A644ZXK3</accession>
<sequence>MIGLESVYIKGEHKVKRQLKDIIPKVFSFVSEEDIEMLYKLRSELVHGDIIFPIFYENNDMSYSSIKYWESAKKASTLLMMTIRLLVKYDATKILLDQTGNTIFVKGETLCERVNERMT</sequence>
<organism evidence="1">
    <name type="scientific">bioreactor metagenome</name>
    <dbReference type="NCBI Taxonomy" id="1076179"/>
    <lineage>
        <taxon>unclassified sequences</taxon>
        <taxon>metagenomes</taxon>
        <taxon>ecological metagenomes</taxon>
    </lineage>
</organism>
<reference evidence="1" key="1">
    <citation type="submission" date="2019-08" db="EMBL/GenBank/DDBJ databases">
        <authorList>
            <person name="Kucharzyk K."/>
            <person name="Murdoch R.W."/>
            <person name="Higgins S."/>
            <person name="Loffler F."/>
        </authorList>
    </citation>
    <scope>NUCLEOTIDE SEQUENCE</scope>
</reference>